<keyword evidence="2" id="KW-1185">Reference proteome</keyword>
<reference evidence="1 2" key="1">
    <citation type="submission" date="2024-08" db="EMBL/GenBank/DDBJ databases">
        <title>Two novel Cytobacillus novel species.</title>
        <authorList>
            <person name="Liu G."/>
        </authorList>
    </citation>
    <scope>NUCLEOTIDE SEQUENCE [LARGE SCALE GENOMIC DNA]</scope>
    <source>
        <strain evidence="1 2">FJAT-53684</strain>
    </source>
</reference>
<accession>A0ABW6JVW0</accession>
<protein>
    <submittedName>
        <fullName evidence="1">Uncharacterized protein</fullName>
    </submittedName>
</protein>
<comment type="caution">
    <text evidence="1">The sequence shown here is derived from an EMBL/GenBank/DDBJ whole genome shotgun (WGS) entry which is preliminary data.</text>
</comment>
<proteinExistence type="predicted"/>
<organism evidence="1 2">
    <name type="scientific">Cytobacillus mangrovibacter</name>
    <dbReference type="NCBI Taxonomy" id="3299024"/>
    <lineage>
        <taxon>Bacteria</taxon>
        <taxon>Bacillati</taxon>
        <taxon>Bacillota</taxon>
        <taxon>Bacilli</taxon>
        <taxon>Bacillales</taxon>
        <taxon>Bacillaceae</taxon>
        <taxon>Cytobacillus</taxon>
    </lineage>
</organism>
<sequence length="44" mass="5314">MARLIDDEPFSFTIDKKHTIFVPVELNKQIRKEFFLVAKELENY</sequence>
<evidence type="ECO:0000313" key="1">
    <source>
        <dbReference type="EMBL" id="MFE8695971.1"/>
    </source>
</evidence>
<gene>
    <name evidence="1" type="ORF">ACFYKT_06365</name>
</gene>
<dbReference type="RefSeq" id="WP_389217092.1">
    <property type="nucleotide sequence ID" value="NZ_JBIACJ010000003.1"/>
</dbReference>
<name>A0ABW6JVW0_9BACI</name>
<dbReference type="Proteomes" id="UP001601058">
    <property type="component" value="Unassembled WGS sequence"/>
</dbReference>
<evidence type="ECO:0000313" key="2">
    <source>
        <dbReference type="Proteomes" id="UP001601058"/>
    </source>
</evidence>
<dbReference type="EMBL" id="JBIACJ010000003">
    <property type="protein sequence ID" value="MFE8695971.1"/>
    <property type="molecule type" value="Genomic_DNA"/>
</dbReference>